<dbReference type="Pfam" id="PF13650">
    <property type="entry name" value="Asp_protease_2"/>
    <property type="match status" value="1"/>
</dbReference>
<dbReference type="InterPro" id="IPR021109">
    <property type="entry name" value="Peptidase_aspartic_dom_sf"/>
</dbReference>
<feature type="domain" description="Peptidase A2" evidence="2">
    <location>
        <begin position="18"/>
        <end position="124"/>
    </location>
</feature>
<dbReference type="GO" id="GO:0006508">
    <property type="term" value="P:proteolysis"/>
    <property type="evidence" value="ECO:0007669"/>
    <property type="project" value="InterPro"/>
</dbReference>
<evidence type="ECO:0000313" key="4">
    <source>
        <dbReference type="Proteomes" id="UP000271162"/>
    </source>
</evidence>
<keyword evidence="4" id="KW-1185">Reference proteome</keyword>
<dbReference type="AlphaFoldDB" id="A0A0N4YM77"/>
<dbReference type="InterPro" id="IPR001995">
    <property type="entry name" value="Peptidase_A2_cat"/>
</dbReference>
<dbReference type="GO" id="GO:0004190">
    <property type="term" value="F:aspartic-type endopeptidase activity"/>
    <property type="evidence" value="ECO:0007669"/>
    <property type="project" value="InterPro"/>
</dbReference>
<protein>
    <submittedName>
        <fullName evidence="5">Peptidase A2 domain-containing protein</fullName>
    </submittedName>
</protein>
<sequence length="137" mass="15607">MTALGSIWNYNPNQFEQVLFFSDTGAQETIIKEETTKFFGLPSHKTEQVTMSGLGGHTEKFESNCGSIKISDAHGTVFDLHVYTKPVITRAVRNFRFRVPNSGFRPFLALPFRFAFRSVFGRNTETEEEIEEFHCAS</sequence>
<evidence type="ECO:0000256" key="1">
    <source>
        <dbReference type="ARBA" id="ARBA00022801"/>
    </source>
</evidence>
<dbReference type="Gene3D" id="2.40.70.10">
    <property type="entry name" value="Acid Proteases"/>
    <property type="match status" value="1"/>
</dbReference>
<dbReference type="PROSITE" id="PS50175">
    <property type="entry name" value="ASP_PROT_RETROV"/>
    <property type="match status" value="1"/>
</dbReference>
<reference evidence="5" key="1">
    <citation type="submission" date="2017-02" db="UniProtKB">
        <authorList>
            <consortium name="WormBaseParasite"/>
        </authorList>
    </citation>
    <scope>IDENTIFICATION</scope>
</reference>
<evidence type="ECO:0000313" key="5">
    <source>
        <dbReference type="WBParaSite" id="NBR_0001825801-mRNA-1"/>
    </source>
</evidence>
<organism evidence="5">
    <name type="scientific">Nippostrongylus brasiliensis</name>
    <name type="common">Rat hookworm</name>
    <dbReference type="NCBI Taxonomy" id="27835"/>
    <lineage>
        <taxon>Eukaryota</taxon>
        <taxon>Metazoa</taxon>
        <taxon>Ecdysozoa</taxon>
        <taxon>Nematoda</taxon>
        <taxon>Chromadorea</taxon>
        <taxon>Rhabditida</taxon>
        <taxon>Rhabditina</taxon>
        <taxon>Rhabditomorpha</taxon>
        <taxon>Strongyloidea</taxon>
        <taxon>Heligmosomidae</taxon>
        <taxon>Nippostrongylus</taxon>
    </lineage>
</organism>
<reference evidence="3 4" key="2">
    <citation type="submission" date="2018-11" db="EMBL/GenBank/DDBJ databases">
        <authorList>
            <consortium name="Pathogen Informatics"/>
        </authorList>
    </citation>
    <scope>NUCLEOTIDE SEQUENCE [LARGE SCALE GENOMIC DNA]</scope>
</reference>
<accession>A0A0N4YM77</accession>
<name>A0A0N4YM77_NIPBR</name>
<dbReference type="WBParaSite" id="NBR_0001825801-mRNA-1">
    <property type="protein sequence ID" value="NBR_0001825801-mRNA-1"/>
    <property type="gene ID" value="NBR_0001825801"/>
</dbReference>
<dbReference type="Proteomes" id="UP000271162">
    <property type="component" value="Unassembled WGS sequence"/>
</dbReference>
<proteinExistence type="predicted"/>
<gene>
    <name evidence="3" type="ORF">NBR_LOCUS18259</name>
</gene>
<keyword evidence="1" id="KW-0378">Hydrolase</keyword>
<dbReference type="EMBL" id="UYSL01023282">
    <property type="protein sequence ID" value="VDL81980.1"/>
    <property type="molecule type" value="Genomic_DNA"/>
</dbReference>
<evidence type="ECO:0000313" key="3">
    <source>
        <dbReference type="EMBL" id="VDL81980.1"/>
    </source>
</evidence>
<evidence type="ECO:0000259" key="2">
    <source>
        <dbReference type="PROSITE" id="PS50175"/>
    </source>
</evidence>